<dbReference type="EMBL" id="CAXAMM010039163">
    <property type="protein sequence ID" value="CAK9084395.1"/>
    <property type="molecule type" value="Genomic_DNA"/>
</dbReference>
<reference evidence="2 3" key="1">
    <citation type="submission" date="2024-02" db="EMBL/GenBank/DDBJ databases">
        <authorList>
            <person name="Chen Y."/>
            <person name="Shah S."/>
            <person name="Dougan E. K."/>
            <person name="Thang M."/>
            <person name="Chan C."/>
        </authorList>
    </citation>
    <scope>NUCLEOTIDE SEQUENCE [LARGE SCALE GENOMIC DNA]</scope>
</reference>
<organism evidence="2 3">
    <name type="scientific">Durusdinium trenchii</name>
    <dbReference type="NCBI Taxonomy" id="1381693"/>
    <lineage>
        <taxon>Eukaryota</taxon>
        <taxon>Sar</taxon>
        <taxon>Alveolata</taxon>
        <taxon>Dinophyceae</taxon>
        <taxon>Suessiales</taxon>
        <taxon>Symbiodiniaceae</taxon>
        <taxon>Durusdinium</taxon>
    </lineage>
</organism>
<protein>
    <submittedName>
        <fullName evidence="2">Uncharacterized protein</fullName>
    </submittedName>
</protein>
<accession>A0ABP0Q947</accession>
<gene>
    <name evidence="2" type="ORF">SCF082_LOCUS40035</name>
</gene>
<feature type="compositionally biased region" description="Basic and acidic residues" evidence="1">
    <location>
        <begin position="180"/>
        <end position="194"/>
    </location>
</feature>
<feature type="region of interest" description="Disordered" evidence="1">
    <location>
        <begin position="1"/>
        <end position="56"/>
    </location>
</feature>
<dbReference type="Proteomes" id="UP001642464">
    <property type="component" value="Unassembled WGS sequence"/>
</dbReference>
<comment type="caution">
    <text evidence="2">The sequence shown here is derived from an EMBL/GenBank/DDBJ whole genome shotgun (WGS) entry which is preliminary data.</text>
</comment>
<sequence length="273" mass="29624">MVEDPEGEMDLFERLGLVESSQDAPQRSVSAPDDLSPSKRKKSNQSNVHKEKQDTSTCASLCNLLPCAAPVRVSSPELRAVPEESESPSPSRVNSPQGAESVVDAKDAFAGAVELVDETKQAGTVVPSAEPVDEADAFGPVCSEQDQQTCILTESVATHRPSWEPREDASESSQPLLCSEDGRIPPEHPNRVEDGESSVTSSRSGMEALTRLLGTAVGHWGDGWSETPQSRSRRSRHLAWGDGFSEMSRSETKESFDWDAMFSPQVRRGDDLV</sequence>
<feature type="region of interest" description="Disordered" evidence="1">
    <location>
        <begin position="76"/>
        <end position="101"/>
    </location>
</feature>
<proteinExistence type="predicted"/>
<keyword evidence="3" id="KW-1185">Reference proteome</keyword>
<evidence type="ECO:0000256" key="1">
    <source>
        <dbReference type="SAM" id="MobiDB-lite"/>
    </source>
</evidence>
<feature type="compositionally biased region" description="Polar residues" evidence="1">
    <location>
        <begin position="19"/>
        <end position="29"/>
    </location>
</feature>
<feature type="region of interest" description="Disordered" evidence="1">
    <location>
        <begin position="159"/>
        <end position="204"/>
    </location>
</feature>
<feature type="compositionally biased region" description="Acidic residues" evidence="1">
    <location>
        <begin position="1"/>
        <end position="10"/>
    </location>
</feature>
<evidence type="ECO:0000313" key="2">
    <source>
        <dbReference type="EMBL" id="CAK9084395.1"/>
    </source>
</evidence>
<evidence type="ECO:0000313" key="3">
    <source>
        <dbReference type="Proteomes" id="UP001642464"/>
    </source>
</evidence>
<name>A0ABP0Q947_9DINO</name>